<evidence type="ECO:0000259" key="3">
    <source>
        <dbReference type="PROSITE" id="PS50071"/>
    </source>
</evidence>
<feature type="region of interest" description="Disordered" evidence="2">
    <location>
        <begin position="1"/>
        <end position="21"/>
    </location>
</feature>
<evidence type="ECO:0000313" key="5">
    <source>
        <dbReference type="Proteomes" id="UP000039865"/>
    </source>
</evidence>
<dbReference type="Gene3D" id="1.10.10.60">
    <property type="entry name" value="Homeodomain-like"/>
    <property type="match status" value="1"/>
</dbReference>
<accession>A0A078A2Q3</accession>
<protein>
    <recommendedName>
        <fullName evidence="3">Homeobox domain-containing protein</fullName>
    </recommendedName>
</protein>
<dbReference type="AlphaFoldDB" id="A0A078A2Q3"/>
<feature type="compositionally biased region" description="Basic residues" evidence="2">
    <location>
        <begin position="39"/>
        <end position="54"/>
    </location>
</feature>
<feature type="region of interest" description="Disordered" evidence="2">
    <location>
        <begin position="227"/>
        <end position="298"/>
    </location>
</feature>
<reference evidence="4 5" key="1">
    <citation type="submission" date="2014-06" db="EMBL/GenBank/DDBJ databases">
        <authorList>
            <person name="Swart Estienne"/>
        </authorList>
    </citation>
    <scope>NUCLEOTIDE SEQUENCE [LARGE SCALE GENOMIC DNA]</scope>
    <source>
        <strain evidence="4 5">130c</strain>
    </source>
</reference>
<gene>
    <name evidence="4" type="primary">Contig15585.g16606</name>
    <name evidence="4" type="ORF">STYLEM_5103</name>
</gene>
<evidence type="ECO:0000256" key="2">
    <source>
        <dbReference type="SAM" id="MobiDB-lite"/>
    </source>
</evidence>
<dbReference type="InParanoid" id="A0A078A2Q3"/>
<feature type="region of interest" description="Disordered" evidence="2">
    <location>
        <begin position="34"/>
        <end position="108"/>
    </location>
</feature>
<dbReference type="OrthoDB" id="10688302at2759"/>
<dbReference type="SUPFAM" id="SSF46689">
    <property type="entry name" value="Homeodomain-like"/>
    <property type="match status" value="1"/>
</dbReference>
<name>A0A078A2Q3_STYLE</name>
<feature type="domain" description="Homeobox" evidence="3">
    <location>
        <begin position="98"/>
        <end position="159"/>
    </location>
</feature>
<dbReference type="PROSITE" id="PS50071">
    <property type="entry name" value="HOMEOBOX_2"/>
    <property type="match status" value="1"/>
</dbReference>
<evidence type="ECO:0000256" key="1">
    <source>
        <dbReference type="PROSITE-ProRule" id="PRU00108"/>
    </source>
</evidence>
<feature type="DNA-binding region" description="Homeobox" evidence="1">
    <location>
        <begin position="100"/>
        <end position="160"/>
    </location>
</feature>
<dbReference type="GO" id="GO:0005634">
    <property type="term" value="C:nucleus"/>
    <property type="evidence" value="ECO:0007669"/>
    <property type="project" value="UniProtKB-SubCell"/>
</dbReference>
<dbReference type="InterPro" id="IPR001356">
    <property type="entry name" value="HD"/>
</dbReference>
<dbReference type="GO" id="GO:0003677">
    <property type="term" value="F:DNA binding"/>
    <property type="evidence" value="ECO:0007669"/>
    <property type="project" value="UniProtKB-UniRule"/>
</dbReference>
<dbReference type="SMART" id="SM00389">
    <property type="entry name" value="HOX"/>
    <property type="match status" value="1"/>
</dbReference>
<comment type="subcellular location">
    <subcellularLocation>
        <location evidence="1">Nucleus</location>
    </subcellularLocation>
</comment>
<feature type="compositionally biased region" description="Polar residues" evidence="2">
    <location>
        <begin position="271"/>
        <end position="283"/>
    </location>
</feature>
<feature type="compositionally biased region" description="Basic and acidic residues" evidence="2">
    <location>
        <begin position="227"/>
        <end position="236"/>
    </location>
</feature>
<proteinExistence type="predicted"/>
<evidence type="ECO:0000313" key="4">
    <source>
        <dbReference type="EMBL" id="CDW76107.1"/>
    </source>
</evidence>
<sequence>MKAQKSPVLLKETISSSDRNCLTPDQQVSALLQTQSKRFSMKKRQKKEKLKASVKKSLNFDGIKHFKQEQKNGNAKTSQKSHEKSLSDEDSSLNDDSQNPLSKRVRKNRDQIKALHIAFEKSGGNWSKDDQTQLARQLGLNEQQVYKWSWDQMQKRRKLQEYKNSSEYAQLKQQANTDEFGGYSKTWLSKGGISSASERKMSDDFEGLDSISSLIGIDIEQKAKDIVSKKSPDGHSKRQIAKPINPNPFSIIPEFKRPDEISVPIPRRSTRNSNYSEIKPQQEQSKDKTAQNITHQDDQDASLLKQLEKNLPYHHQISLAMFKQISQTFSNKSTPNINDKPMIGGTDLNNHQSILNLINNCSIQSPFQFKQPFGMNYLNLKSQPTEEDNKNKKISMAFQNLFDDPQLPSNDEDEIEEKPLIMQKQSSYKLNSIISPINFLNPMAISYYESQQNAFSNTLSGQIRQNPFQQTPMQMHQLNSAMSQKLFVMTPSPNIRKPFTFP</sequence>
<dbReference type="Proteomes" id="UP000039865">
    <property type="component" value="Unassembled WGS sequence"/>
</dbReference>
<keyword evidence="1" id="KW-0238">DNA-binding</keyword>
<dbReference type="InterPro" id="IPR009057">
    <property type="entry name" value="Homeodomain-like_sf"/>
</dbReference>
<dbReference type="CDD" id="cd00086">
    <property type="entry name" value="homeodomain"/>
    <property type="match status" value="1"/>
</dbReference>
<keyword evidence="5" id="KW-1185">Reference proteome</keyword>
<organism evidence="4 5">
    <name type="scientific">Stylonychia lemnae</name>
    <name type="common">Ciliate</name>
    <dbReference type="NCBI Taxonomy" id="5949"/>
    <lineage>
        <taxon>Eukaryota</taxon>
        <taxon>Sar</taxon>
        <taxon>Alveolata</taxon>
        <taxon>Ciliophora</taxon>
        <taxon>Intramacronucleata</taxon>
        <taxon>Spirotrichea</taxon>
        <taxon>Stichotrichia</taxon>
        <taxon>Sporadotrichida</taxon>
        <taxon>Oxytrichidae</taxon>
        <taxon>Stylonychinae</taxon>
        <taxon>Stylonychia</taxon>
    </lineage>
</organism>
<keyword evidence="1" id="KW-0539">Nucleus</keyword>
<keyword evidence="1" id="KW-0371">Homeobox</keyword>
<dbReference type="EMBL" id="CCKQ01004958">
    <property type="protein sequence ID" value="CDW76107.1"/>
    <property type="molecule type" value="Genomic_DNA"/>
</dbReference>